<keyword evidence="3 6" id="KW-0812">Transmembrane</keyword>
<keyword evidence="8" id="KW-1185">Reference proteome</keyword>
<evidence type="ECO:0000256" key="3">
    <source>
        <dbReference type="ARBA" id="ARBA00022692"/>
    </source>
</evidence>
<feature type="transmembrane region" description="Helical" evidence="6">
    <location>
        <begin position="274"/>
        <end position="293"/>
    </location>
</feature>
<sequence>MRDFLNSSFYYSILRVSTPIILSTMSALLSSITGTINIGIEGMMLMSAFWSAIIASISQNPWMGLIFGVTSATALAMLLAYFHLKLGVDLIIGGVALNLFSSGFTVFLLDAITGDKGSSASMKSFPLPRIEISFIKDIPFIGNILSNHNILTYVAIFSVFVVDYFIRKTPAGMRMRSVGENPDAAVSVGISVKKMKFISLTLSGFFAGLGGAFLSMGYVSWFVRDMTSGRGFIALAAQALGGNSAFLGALGALLFGTAETTGISLQSLRIPSEIANILPFALTLVILIIYAQIKVKSHSRVQQ</sequence>
<dbReference type="OrthoDB" id="9792579at2"/>
<feature type="transmembrane region" description="Helical" evidence="6">
    <location>
        <begin position="90"/>
        <end position="113"/>
    </location>
</feature>
<dbReference type="GO" id="GO:0022857">
    <property type="term" value="F:transmembrane transporter activity"/>
    <property type="evidence" value="ECO:0007669"/>
    <property type="project" value="InterPro"/>
</dbReference>
<proteinExistence type="predicted"/>
<keyword evidence="5 6" id="KW-0472">Membrane</keyword>
<dbReference type="InterPro" id="IPR001851">
    <property type="entry name" value="ABC_transp_permease"/>
</dbReference>
<feature type="transmembrane region" description="Helical" evidence="6">
    <location>
        <begin position="64"/>
        <end position="84"/>
    </location>
</feature>
<dbReference type="PANTHER" id="PTHR43370">
    <property type="entry name" value="SUGAR ABC TRANSPORTER INTEGRAL MEMBRANE PROTEIN-RELATED"/>
    <property type="match status" value="1"/>
</dbReference>
<feature type="transmembrane region" description="Helical" evidence="6">
    <location>
        <begin position="231"/>
        <end position="254"/>
    </location>
</feature>
<dbReference type="PANTHER" id="PTHR43370:SF1">
    <property type="entry name" value="GUANOSINE ABC TRANSPORTER PERMEASE PROTEIN NUPQ"/>
    <property type="match status" value="1"/>
</dbReference>
<name>A8F604_PSELT</name>
<evidence type="ECO:0000313" key="7">
    <source>
        <dbReference type="EMBL" id="ABV33588.1"/>
    </source>
</evidence>
<evidence type="ECO:0000256" key="1">
    <source>
        <dbReference type="ARBA" id="ARBA00004651"/>
    </source>
</evidence>
<dbReference type="eggNOG" id="COG1079">
    <property type="taxonomic scope" value="Bacteria"/>
</dbReference>
<accession>A8F604</accession>
<dbReference type="GO" id="GO:0005886">
    <property type="term" value="C:plasma membrane"/>
    <property type="evidence" value="ECO:0007669"/>
    <property type="project" value="UniProtKB-SubCell"/>
</dbReference>
<dbReference type="EMBL" id="CP000812">
    <property type="protein sequence ID" value="ABV33588.1"/>
    <property type="molecule type" value="Genomic_DNA"/>
</dbReference>
<feature type="transmembrane region" description="Helical" evidence="6">
    <location>
        <begin position="197"/>
        <end position="219"/>
    </location>
</feature>
<organism evidence="7 8">
    <name type="scientific">Pseudothermotoga lettingae (strain ATCC BAA-301 / DSM 14385 / NBRC 107922 / TMO)</name>
    <name type="common">Thermotoga lettingae</name>
    <dbReference type="NCBI Taxonomy" id="416591"/>
    <lineage>
        <taxon>Bacteria</taxon>
        <taxon>Thermotogati</taxon>
        <taxon>Thermotogota</taxon>
        <taxon>Thermotogae</taxon>
        <taxon>Thermotogales</taxon>
        <taxon>Thermotogaceae</taxon>
        <taxon>Pseudothermotoga</taxon>
    </lineage>
</organism>
<evidence type="ECO:0000256" key="6">
    <source>
        <dbReference type="SAM" id="Phobius"/>
    </source>
</evidence>
<dbReference type="RefSeq" id="WP_012003069.1">
    <property type="nucleotide sequence ID" value="NC_009828.1"/>
</dbReference>
<gene>
    <name evidence="7" type="ordered locus">Tlet_1022</name>
</gene>
<keyword evidence="2" id="KW-1003">Cell membrane</keyword>
<dbReference type="HOGENOM" id="CLU_040769_1_1_0"/>
<comment type="subcellular location">
    <subcellularLocation>
        <location evidence="1">Cell membrane</location>
        <topology evidence="1">Multi-pass membrane protein</topology>
    </subcellularLocation>
</comment>
<dbReference type="STRING" id="416591.Tlet_1022"/>
<dbReference type="Proteomes" id="UP000002016">
    <property type="component" value="Chromosome"/>
</dbReference>
<dbReference type="Pfam" id="PF02653">
    <property type="entry name" value="BPD_transp_2"/>
    <property type="match status" value="1"/>
</dbReference>
<feature type="transmembrane region" description="Helical" evidence="6">
    <location>
        <begin position="12"/>
        <end position="32"/>
    </location>
</feature>
<reference evidence="7 8" key="1">
    <citation type="submission" date="2007-08" db="EMBL/GenBank/DDBJ databases">
        <title>Complete sequence of Thermotoga lettingae TMO.</title>
        <authorList>
            <consortium name="US DOE Joint Genome Institute"/>
            <person name="Copeland A."/>
            <person name="Lucas S."/>
            <person name="Lapidus A."/>
            <person name="Barry K."/>
            <person name="Glavina del Rio T."/>
            <person name="Dalin E."/>
            <person name="Tice H."/>
            <person name="Pitluck S."/>
            <person name="Foster B."/>
            <person name="Bruce D."/>
            <person name="Schmutz J."/>
            <person name="Larimer F."/>
            <person name="Land M."/>
            <person name="Hauser L."/>
            <person name="Kyrpides N."/>
            <person name="Mikhailova N."/>
            <person name="Nelson K."/>
            <person name="Gogarten J.P."/>
            <person name="Noll K."/>
            <person name="Richardson P."/>
        </authorList>
    </citation>
    <scope>NUCLEOTIDE SEQUENCE [LARGE SCALE GENOMIC DNA]</scope>
    <source>
        <strain evidence="8">ATCC BAA-301 / DSM 14385 / NBRC 107922 / TMO</strain>
    </source>
</reference>
<evidence type="ECO:0000313" key="8">
    <source>
        <dbReference type="Proteomes" id="UP000002016"/>
    </source>
</evidence>
<protein>
    <submittedName>
        <fullName evidence="7">Inner-membrane translocator</fullName>
    </submittedName>
</protein>
<dbReference type="KEGG" id="tle:Tlet_1022"/>
<reference evidence="7 8" key="2">
    <citation type="journal article" date="2009" name="Proc. Natl. Acad. Sci. U.S.A.">
        <title>On the chimeric nature, thermophilic origin, and phylogenetic placement of the Thermotogales.</title>
        <authorList>
            <person name="Zhaxybayeva O."/>
            <person name="Swithers K.S."/>
            <person name="Lapierre P."/>
            <person name="Fournier G.P."/>
            <person name="Bickhart D.M."/>
            <person name="DeBoy R.T."/>
            <person name="Nelson K.E."/>
            <person name="Nesbo C.L."/>
            <person name="Doolittle W.F."/>
            <person name="Gogarten J.P."/>
            <person name="Noll K.M."/>
        </authorList>
    </citation>
    <scope>NUCLEOTIDE SEQUENCE [LARGE SCALE GENOMIC DNA]</scope>
    <source>
        <strain evidence="8">ATCC BAA-301 / DSM 14385 / NBRC 107922 / TMO</strain>
    </source>
</reference>
<evidence type="ECO:0000256" key="4">
    <source>
        <dbReference type="ARBA" id="ARBA00022989"/>
    </source>
</evidence>
<evidence type="ECO:0000256" key="2">
    <source>
        <dbReference type="ARBA" id="ARBA00022475"/>
    </source>
</evidence>
<feature type="transmembrane region" description="Helical" evidence="6">
    <location>
        <begin position="150"/>
        <end position="166"/>
    </location>
</feature>
<keyword evidence="4 6" id="KW-1133">Transmembrane helix</keyword>
<evidence type="ECO:0000256" key="5">
    <source>
        <dbReference type="ARBA" id="ARBA00023136"/>
    </source>
</evidence>
<dbReference type="AlphaFoldDB" id="A8F604"/>
<dbReference type="CDD" id="cd06580">
    <property type="entry name" value="TM_PBP1_transp_TpRbsC_like"/>
    <property type="match status" value="1"/>
</dbReference>